<name>A0A2N3MYJ2_9PEZI</name>
<gene>
    <name evidence="13" type="ORF">jhhlp_008611</name>
</gene>
<keyword evidence="4 12" id="KW-0812">Transmembrane</keyword>
<dbReference type="AlphaFoldDB" id="A0A2N3MYJ2"/>
<feature type="transmembrane region" description="Helical" evidence="12">
    <location>
        <begin position="200"/>
        <end position="219"/>
    </location>
</feature>
<feature type="transmembrane region" description="Helical" evidence="12">
    <location>
        <begin position="129"/>
        <end position="149"/>
    </location>
</feature>
<comment type="catalytic activity">
    <reaction evidence="10">
        <text>L-cystine(out) + H(+)(out) = L-cystine(in) + H(+)(in)</text>
        <dbReference type="Rhea" id="RHEA:66172"/>
        <dbReference type="ChEBI" id="CHEBI:15378"/>
        <dbReference type="ChEBI" id="CHEBI:35491"/>
    </reaction>
    <physiologicalReaction direction="left-to-right" evidence="10">
        <dbReference type="Rhea" id="RHEA:66173"/>
    </physiologicalReaction>
</comment>
<keyword evidence="5" id="KW-0677">Repeat</keyword>
<dbReference type="SMART" id="SM00679">
    <property type="entry name" value="CTNS"/>
    <property type="match status" value="2"/>
</dbReference>
<evidence type="ECO:0000256" key="10">
    <source>
        <dbReference type="ARBA" id="ARBA00048473"/>
    </source>
</evidence>
<dbReference type="FunFam" id="1.20.1280.290:FF:000016">
    <property type="entry name" value="Cystinosin homolog"/>
    <property type="match status" value="1"/>
</dbReference>
<evidence type="ECO:0000256" key="4">
    <source>
        <dbReference type="ARBA" id="ARBA00022692"/>
    </source>
</evidence>
<dbReference type="FunCoup" id="A0A2N3MYJ2">
    <property type="interactions" value="214"/>
</dbReference>
<evidence type="ECO:0000256" key="2">
    <source>
        <dbReference type="ARBA" id="ARBA00006855"/>
    </source>
</evidence>
<dbReference type="Gene3D" id="1.20.1280.290">
    <property type="match status" value="2"/>
</dbReference>
<comment type="similarity">
    <text evidence="2">Belongs to the cystinosin family.</text>
</comment>
<evidence type="ECO:0000256" key="3">
    <source>
        <dbReference type="ARBA" id="ARBA00022448"/>
    </source>
</evidence>
<keyword evidence="6" id="KW-0769">Symport</keyword>
<dbReference type="STRING" id="41688.A0A2N3MYJ2"/>
<dbReference type="InterPro" id="IPR006603">
    <property type="entry name" value="PQ-loop_rpt"/>
</dbReference>
<comment type="subcellular location">
    <subcellularLocation>
        <location evidence="1">Lysosome membrane</location>
        <topology evidence="1">Multi-pass membrane protein</topology>
    </subcellularLocation>
</comment>
<evidence type="ECO:0008006" key="15">
    <source>
        <dbReference type="Google" id="ProtNLM"/>
    </source>
</evidence>
<evidence type="ECO:0000256" key="12">
    <source>
        <dbReference type="SAM" id="Phobius"/>
    </source>
</evidence>
<reference evidence="13 14" key="1">
    <citation type="journal article" date="2017" name="G3 (Bethesda)">
        <title>First Draft Genome Sequence of the Pathogenic Fungus Lomentospora prolificans (Formerly Scedosporium prolificans).</title>
        <authorList>
            <person name="Luo R."/>
            <person name="Zimin A."/>
            <person name="Workman R."/>
            <person name="Fan Y."/>
            <person name="Pertea G."/>
            <person name="Grossman N."/>
            <person name="Wear M.P."/>
            <person name="Jia B."/>
            <person name="Miller H."/>
            <person name="Casadevall A."/>
            <person name="Timp W."/>
            <person name="Zhang S.X."/>
            <person name="Salzberg S.L."/>
        </authorList>
    </citation>
    <scope>NUCLEOTIDE SEQUENCE [LARGE SCALE GENOMIC DNA]</scope>
    <source>
        <strain evidence="13 14">JHH-5317</strain>
    </source>
</reference>
<evidence type="ECO:0000256" key="1">
    <source>
        <dbReference type="ARBA" id="ARBA00004155"/>
    </source>
</evidence>
<dbReference type="PANTHER" id="PTHR13131:SF5">
    <property type="entry name" value="CYSTINOSIN"/>
    <property type="match status" value="1"/>
</dbReference>
<evidence type="ECO:0000256" key="7">
    <source>
        <dbReference type="ARBA" id="ARBA00022989"/>
    </source>
</evidence>
<dbReference type="InParanoid" id="A0A2N3MYJ2"/>
<feature type="region of interest" description="Disordered" evidence="11">
    <location>
        <begin position="264"/>
        <end position="290"/>
    </location>
</feature>
<comment type="caution">
    <text evidence="13">The sequence shown here is derived from an EMBL/GenBank/DDBJ whole genome shotgun (WGS) entry which is preliminary data.</text>
</comment>
<evidence type="ECO:0000313" key="13">
    <source>
        <dbReference type="EMBL" id="PKS05240.1"/>
    </source>
</evidence>
<dbReference type="EMBL" id="NLAX01001623">
    <property type="protein sequence ID" value="PKS05240.1"/>
    <property type="molecule type" value="Genomic_DNA"/>
</dbReference>
<feature type="transmembrane region" description="Helical" evidence="12">
    <location>
        <begin position="49"/>
        <end position="71"/>
    </location>
</feature>
<keyword evidence="9" id="KW-0458">Lysosome</keyword>
<keyword evidence="3" id="KW-0813">Transport</keyword>
<evidence type="ECO:0000256" key="8">
    <source>
        <dbReference type="ARBA" id="ARBA00023136"/>
    </source>
</evidence>
<dbReference type="PANTHER" id="PTHR13131">
    <property type="entry name" value="CYSTINOSIN"/>
    <property type="match status" value="1"/>
</dbReference>
<evidence type="ECO:0000256" key="6">
    <source>
        <dbReference type="ARBA" id="ARBA00022847"/>
    </source>
</evidence>
<sequence length="290" mass="32446">MEPSSSLLSFFSSLSGWIYTAAWSLSFYPQPLLNYRRRSTSGTTVDFPFLNSLGFLAYFSYTAAFLYSPLIRAQYAARHHGLAPTVQPNDLAFAAHALLLSCITTSQYHPTLWRFNSARAARHRPSRPISGIAFGCLLALAFTALRVIVASGPDLDPASDWCALDIVYAASYVKLVVTLVKYTPQVLANVRNRSTRGWSIWQILLDLTGGLLSVAQQAIDSYLQRDWSGITGNPVKFALGNVSLVYDAVFIFQHYFLYREERRKRSGGGGDEDAREPLLRRGDEEDRRID</sequence>
<dbReference type="VEuPathDB" id="FungiDB:jhhlp_008611"/>
<accession>A0A2N3MYJ2</accession>
<dbReference type="GO" id="GO:0005774">
    <property type="term" value="C:vacuolar membrane"/>
    <property type="evidence" value="ECO:0007669"/>
    <property type="project" value="TreeGrafter"/>
</dbReference>
<keyword evidence="14" id="KW-1185">Reference proteome</keyword>
<evidence type="ECO:0000313" key="14">
    <source>
        <dbReference type="Proteomes" id="UP000233524"/>
    </source>
</evidence>
<organism evidence="13 14">
    <name type="scientific">Lomentospora prolificans</name>
    <dbReference type="NCBI Taxonomy" id="41688"/>
    <lineage>
        <taxon>Eukaryota</taxon>
        <taxon>Fungi</taxon>
        <taxon>Dikarya</taxon>
        <taxon>Ascomycota</taxon>
        <taxon>Pezizomycotina</taxon>
        <taxon>Sordariomycetes</taxon>
        <taxon>Hypocreomycetidae</taxon>
        <taxon>Microascales</taxon>
        <taxon>Microascaceae</taxon>
        <taxon>Lomentospora</taxon>
    </lineage>
</organism>
<proteinExistence type="inferred from homology"/>
<dbReference type="Pfam" id="PF04193">
    <property type="entry name" value="PQ-loop"/>
    <property type="match status" value="2"/>
</dbReference>
<keyword evidence="8 12" id="KW-0472">Membrane</keyword>
<evidence type="ECO:0000256" key="11">
    <source>
        <dbReference type="SAM" id="MobiDB-lite"/>
    </source>
</evidence>
<dbReference type="OrthoDB" id="75720at2759"/>
<feature type="transmembrane region" description="Helical" evidence="12">
    <location>
        <begin position="161"/>
        <end position="180"/>
    </location>
</feature>
<feature type="transmembrane region" description="Helical" evidence="12">
    <location>
        <begin position="6"/>
        <end position="28"/>
    </location>
</feature>
<evidence type="ECO:0000256" key="9">
    <source>
        <dbReference type="ARBA" id="ARBA00023228"/>
    </source>
</evidence>
<dbReference type="InterPro" id="IPR005282">
    <property type="entry name" value="LC_transporter"/>
</dbReference>
<feature type="transmembrane region" description="Helical" evidence="12">
    <location>
        <begin position="239"/>
        <end position="258"/>
    </location>
</feature>
<dbReference type="GO" id="GO:0015293">
    <property type="term" value="F:symporter activity"/>
    <property type="evidence" value="ECO:0007669"/>
    <property type="project" value="UniProtKB-KW"/>
</dbReference>
<protein>
    <recommendedName>
        <fullName evidence="15">Cystinosin</fullName>
    </recommendedName>
</protein>
<feature type="compositionally biased region" description="Basic and acidic residues" evidence="11">
    <location>
        <begin position="275"/>
        <end position="290"/>
    </location>
</feature>
<dbReference type="GO" id="GO:0000324">
    <property type="term" value="C:fungal-type vacuole"/>
    <property type="evidence" value="ECO:0007669"/>
    <property type="project" value="TreeGrafter"/>
</dbReference>
<dbReference type="Proteomes" id="UP000233524">
    <property type="component" value="Unassembled WGS sequence"/>
</dbReference>
<keyword evidence="7 12" id="KW-1133">Transmembrane helix</keyword>
<evidence type="ECO:0000256" key="5">
    <source>
        <dbReference type="ARBA" id="ARBA00022737"/>
    </source>
</evidence>
<dbReference type="GO" id="GO:0015184">
    <property type="term" value="F:L-cystine transmembrane transporter activity"/>
    <property type="evidence" value="ECO:0007669"/>
    <property type="project" value="TreeGrafter"/>
</dbReference>